<sequence>MIIVSSNIISSIKVEFVPFNEIRKIHGSQIISADYPVYLVDESKLEGNAEWLFFP</sequence>
<name>X1GYX5_9ZZZZ</name>
<dbReference type="AlphaFoldDB" id="X1GYX5"/>
<dbReference type="EMBL" id="BARU01032911">
    <property type="protein sequence ID" value="GAH62372.1"/>
    <property type="molecule type" value="Genomic_DNA"/>
</dbReference>
<comment type="caution">
    <text evidence="1">The sequence shown here is derived from an EMBL/GenBank/DDBJ whole genome shotgun (WGS) entry which is preliminary data.</text>
</comment>
<proteinExistence type="predicted"/>
<reference evidence="1" key="1">
    <citation type="journal article" date="2014" name="Front. Microbiol.">
        <title>High frequency of phylogenetically diverse reductive dehalogenase-homologous genes in deep subseafloor sedimentary metagenomes.</title>
        <authorList>
            <person name="Kawai M."/>
            <person name="Futagami T."/>
            <person name="Toyoda A."/>
            <person name="Takaki Y."/>
            <person name="Nishi S."/>
            <person name="Hori S."/>
            <person name="Arai W."/>
            <person name="Tsubouchi T."/>
            <person name="Morono Y."/>
            <person name="Uchiyama I."/>
            <person name="Ito T."/>
            <person name="Fujiyama A."/>
            <person name="Inagaki F."/>
            <person name="Takami H."/>
        </authorList>
    </citation>
    <scope>NUCLEOTIDE SEQUENCE</scope>
    <source>
        <strain evidence="1">Expedition CK06-06</strain>
    </source>
</reference>
<organism evidence="1">
    <name type="scientific">marine sediment metagenome</name>
    <dbReference type="NCBI Taxonomy" id="412755"/>
    <lineage>
        <taxon>unclassified sequences</taxon>
        <taxon>metagenomes</taxon>
        <taxon>ecological metagenomes</taxon>
    </lineage>
</organism>
<evidence type="ECO:0000313" key="1">
    <source>
        <dbReference type="EMBL" id="GAH62372.1"/>
    </source>
</evidence>
<gene>
    <name evidence="1" type="ORF">S03H2_51835</name>
</gene>
<protein>
    <submittedName>
        <fullName evidence="1">Uncharacterized protein</fullName>
    </submittedName>
</protein>
<feature type="non-terminal residue" evidence="1">
    <location>
        <position position="55"/>
    </location>
</feature>
<accession>X1GYX5</accession>